<evidence type="ECO:0000313" key="3">
    <source>
        <dbReference type="RefSeq" id="XP_040943759.1"/>
    </source>
</evidence>
<proteinExistence type="predicted"/>
<organism evidence="2 3">
    <name type="scientific">Gossypium hirsutum</name>
    <name type="common">Upland cotton</name>
    <name type="synonym">Gossypium mexicanum</name>
    <dbReference type="NCBI Taxonomy" id="3635"/>
    <lineage>
        <taxon>Eukaryota</taxon>
        <taxon>Viridiplantae</taxon>
        <taxon>Streptophyta</taxon>
        <taxon>Embryophyta</taxon>
        <taxon>Tracheophyta</taxon>
        <taxon>Spermatophyta</taxon>
        <taxon>Magnoliopsida</taxon>
        <taxon>eudicotyledons</taxon>
        <taxon>Gunneridae</taxon>
        <taxon>Pentapetalae</taxon>
        <taxon>rosids</taxon>
        <taxon>malvids</taxon>
        <taxon>Malvales</taxon>
        <taxon>Malvaceae</taxon>
        <taxon>Malvoideae</taxon>
        <taxon>Gossypium</taxon>
    </lineage>
</organism>
<gene>
    <name evidence="3" type="primary">LOC121214083</name>
</gene>
<reference evidence="2" key="1">
    <citation type="journal article" date="2020" name="Nat. Genet.">
        <title>Genomic diversifications of five Gossypium allopolyploid species and their impact on cotton improvement.</title>
        <authorList>
            <person name="Chen Z.J."/>
            <person name="Sreedasyam A."/>
            <person name="Ando A."/>
            <person name="Song Q."/>
            <person name="De Santiago L.M."/>
            <person name="Hulse-Kemp A.M."/>
            <person name="Ding M."/>
            <person name="Ye W."/>
            <person name="Kirkbride R.C."/>
            <person name="Jenkins J."/>
            <person name="Plott C."/>
            <person name="Lovell J."/>
            <person name="Lin Y.M."/>
            <person name="Vaughn R."/>
            <person name="Liu B."/>
            <person name="Simpson S."/>
            <person name="Scheffler B.E."/>
            <person name="Wen L."/>
            <person name="Saski C.A."/>
            <person name="Grover C.E."/>
            <person name="Hu G."/>
            <person name="Conover J.L."/>
            <person name="Carlson J.W."/>
            <person name="Shu S."/>
            <person name="Boston L.B."/>
            <person name="Williams M."/>
            <person name="Peterson D.G."/>
            <person name="McGee K."/>
            <person name="Jones D.C."/>
            <person name="Wendel J.F."/>
            <person name="Stelly D.M."/>
            <person name="Grimwood J."/>
            <person name="Schmutz J."/>
        </authorList>
    </citation>
    <scope>NUCLEOTIDE SEQUENCE [LARGE SCALE GENOMIC DNA]</scope>
    <source>
        <strain evidence="2">cv. TM-1</strain>
    </source>
</reference>
<keyword evidence="2" id="KW-1185">Reference proteome</keyword>
<feature type="region of interest" description="Disordered" evidence="1">
    <location>
        <begin position="37"/>
        <end position="80"/>
    </location>
</feature>
<dbReference type="RefSeq" id="XP_040943759.1">
    <property type="nucleotide sequence ID" value="XM_041087825.1"/>
</dbReference>
<feature type="compositionally biased region" description="Low complexity" evidence="1">
    <location>
        <begin position="61"/>
        <end position="73"/>
    </location>
</feature>
<feature type="region of interest" description="Disordered" evidence="1">
    <location>
        <begin position="105"/>
        <end position="132"/>
    </location>
</feature>
<sequence>MGLWQSSRIWVFYKEERLKPHGKYIKKARKKQGAAVFSEMGFGGKKKRREREGRPLGVVQSPASFSRRPSCRPSCRRCSGHRTRWPEVQKAGFAEQVGMGGGGRCLGGGSRRHDRGGGCGASGALGFQRLKP</sequence>
<dbReference type="Proteomes" id="UP000818029">
    <property type="component" value="Chromosome D01"/>
</dbReference>
<reference evidence="3" key="2">
    <citation type="submission" date="2025-08" db="UniProtKB">
        <authorList>
            <consortium name="RefSeq"/>
        </authorList>
    </citation>
    <scope>IDENTIFICATION</scope>
</reference>
<protein>
    <submittedName>
        <fullName evidence="3">Uncharacterized protein</fullName>
    </submittedName>
</protein>
<evidence type="ECO:0000313" key="2">
    <source>
        <dbReference type="Proteomes" id="UP000818029"/>
    </source>
</evidence>
<evidence type="ECO:0000256" key="1">
    <source>
        <dbReference type="SAM" id="MobiDB-lite"/>
    </source>
</evidence>
<name>A0ABM2ZNI5_GOSHI</name>
<dbReference type="GeneID" id="121214083"/>
<accession>A0ABM2ZNI5</accession>